<proteinExistence type="predicted"/>
<sequence>MSLDMFTIIATSAVVAAIVGPVVTELLTLWRNTSSEKLDALVASVSLEGYAMECASKIADHQTVKSSKGLGGSLLANTPVFPKITVVASFLKRKKLALANQLAYFPQEVQQARQEISFWWNEYHDAESTGAVRLTACLGLNALILAGRMRRTFRLPERTLRMGEQSVQQFLEVEAKDCNGIN</sequence>
<dbReference type="EMBL" id="CP000607">
    <property type="protein sequence ID" value="ABP36653.1"/>
    <property type="molecule type" value="Genomic_DNA"/>
</dbReference>
<organism evidence="1">
    <name type="scientific">Chlorobium phaeovibrioides (strain DSM 265 / 1930)</name>
    <name type="common">Prosthecochloris vibrioformis (strain DSM 265)</name>
    <dbReference type="NCBI Taxonomy" id="290318"/>
    <lineage>
        <taxon>Bacteria</taxon>
        <taxon>Pseudomonadati</taxon>
        <taxon>Chlorobiota</taxon>
        <taxon>Chlorobiia</taxon>
        <taxon>Chlorobiales</taxon>
        <taxon>Chlorobiaceae</taxon>
        <taxon>Chlorobium/Pelodictyon group</taxon>
        <taxon>Chlorobium</taxon>
    </lineage>
</organism>
<gene>
    <name evidence="1" type="ordered locus">Cvib_0634</name>
</gene>
<evidence type="ECO:0000313" key="1">
    <source>
        <dbReference type="EMBL" id="ABP36653.1"/>
    </source>
</evidence>
<reference evidence="1" key="1">
    <citation type="submission" date="2007-03" db="EMBL/GenBank/DDBJ databases">
        <title>Complete sequence of Prosthecochloris vibrioformis DSM 265.</title>
        <authorList>
            <consortium name="US DOE Joint Genome Institute"/>
            <person name="Copeland A."/>
            <person name="Lucas S."/>
            <person name="Lapidus A."/>
            <person name="Barry K."/>
            <person name="Detter J.C."/>
            <person name="Glavina del Rio T."/>
            <person name="Hammon N."/>
            <person name="Israni S."/>
            <person name="Pitluck S."/>
            <person name="Schmutz J."/>
            <person name="Larimer F."/>
            <person name="Land M."/>
            <person name="Hauser L."/>
            <person name="Mikhailova N."/>
            <person name="Li T."/>
            <person name="Overmann J."/>
            <person name="Schuster S.C."/>
            <person name="Bryant D.A."/>
            <person name="Richardson P."/>
        </authorList>
    </citation>
    <scope>NUCLEOTIDE SEQUENCE [LARGE SCALE GENOMIC DNA]</scope>
    <source>
        <strain evidence="1">DSM 265</strain>
    </source>
</reference>
<dbReference type="HOGENOM" id="CLU_1480786_0_0_10"/>
<dbReference type="STRING" id="290318.Cvib_0634"/>
<protein>
    <submittedName>
        <fullName evidence="1">Uncharacterized protein</fullName>
    </submittedName>
</protein>
<accession>A4SDU4</accession>
<dbReference type="AlphaFoldDB" id="A4SDU4"/>
<name>A4SDU4_CHLPM</name>
<dbReference type="KEGG" id="pvi:Cvib_0634"/>